<evidence type="ECO:0000313" key="2">
    <source>
        <dbReference type="EMBL" id="KAK5602642.1"/>
    </source>
</evidence>
<dbReference type="AlphaFoldDB" id="A0AAV9R2N9"/>
<accession>A0AAV9R2N9</accession>
<feature type="compositionally biased region" description="Basic and acidic residues" evidence="1">
    <location>
        <begin position="29"/>
        <end position="44"/>
    </location>
</feature>
<name>A0AAV9R2N9_9TELE</name>
<keyword evidence="3" id="KW-1185">Reference proteome</keyword>
<dbReference type="EMBL" id="JAHHUM010002607">
    <property type="protein sequence ID" value="KAK5602642.1"/>
    <property type="molecule type" value="Genomic_DNA"/>
</dbReference>
<gene>
    <name evidence="2" type="ORF">CRENBAI_005740</name>
</gene>
<feature type="region of interest" description="Disordered" evidence="1">
    <location>
        <begin position="29"/>
        <end position="54"/>
    </location>
</feature>
<reference evidence="2 3" key="1">
    <citation type="submission" date="2021-06" db="EMBL/GenBank/DDBJ databases">
        <authorList>
            <person name="Palmer J.M."/>
        </authorList>
    </citation>
    <scope>NUCLEOTIDE SEQUENCE [LARGE SCALE GENOMIC DNA]</scope>
    <source>
        <strain evidence="2 3">MEX-2019</strain>
        <tissue evidence="2">Muscle</tissue>
    </source>
</reference>
<dbReference type="Proteomes" id="UP001311232">
    <property type="component" value="Unassembled WGS sequence"/>
</dbReference>
<organism evidence="2 3">
    <name type="scientific">Crenichthys baileyi</name>
    <name type="common">White River springfish</name>
    <dbReference type="NCBI Taxonomy" id="28760"/>
    <lineage>
        <taxon>Eukaryota</taxon>
        <taxon>Metazoa</taxon>
        <taxon>Chordata</taxon>
        <taxon>Craniata</taxon>
        <taxon>Vertebrata</taxon>
        <taxon>Euteleostomi</taxon>
        <taxon>Actinopterygii</taxon>
        <taxon>Neopterygii</taxon>
        <taxon>Teleostei</taxon>
        <taxon>Neoteleostei</taxon>
        <taxon>Acanthomorphata</taxon>
        <taxon>Ovalentaria</taxon>
        <taxon>Atherinomorphae</taxon>
        <taxon>Cyprinodontiformes</taxon>
        <taxon>Goodeidae</taxon>
        <taxon>Crenichthys</taxon>
    </lineage>
</organism>
<protein>
    <submittedName>
        <fullName evidence="2">Uncharacterized protein</fullName>
    </submittedName>
</protein>
<sequence>MSSKFTGELQRQLCREEYEACSSGGRVVDKLKRNHRGQEEDRGRMQTGRAGGRNAKYALENKLGPHLQPVLQ</sequence>
<evidence type="ECO:0000313" key="3">
    <source>
        <dbReference type="Proteomes" id="UP001311232"/>
    </source>
</evidence>
<proteinExistence type="predicted"/>
<comment type="caution">
    <text evidence="2">The sequence shown here is derived from an EMBL/GenBank/DDBJ whole genome shotgun (WGS) entry which is preliminary data.</text>
</comment>
<evidence type="ECO:0000256" key="1">
    <source>
        <dbReference type="SAM" id="MobiDB-lite"/>
    </source>
</evidence>